<gene>
    <name evidence="1" type="ORF">IW256_002217</name>
</gene>
<dbReference type="RefSeq" id="WP_197010871.1">
    <property type="nucleotide sequence ID" value="NZ_BAABES010000034.1"/>
</dbReference>
<dbReference type="EMBL" id="JADOUA010000001">
    <property type="protein sequence ID" value="MBG6088104.1"/>
    <property type="molecule type" value="Genomic_DNA"/>
</dbReference>
<name>A0A931DG03_9ACTN</name>
<dbReference type="Proteomes" id="UP000614047">
    <property type="component" value="Unassembled WGS sequence"/>
</dbReference>
<keyword evidence="2" id="KW-1185">Reference proteome</keyword>
<organism evidence="1 2">
    <name type="scientific">Actinomadura viridis</name>
    <dbReference type="NCBI Taxonomy" id="58110"/>
    <lineage>
        <taxon>Bacteria</taxon>
        <taxon>Bacillati</taxon>
        <taxon>Actinomycetota</taxon>
        <taxon>Actinomycetes</taxon>
        <taxon>Streptosporangiales</taxon>
        <taxon>Thermomonosporaceae</taxon>
        <taxon>Actinomadura</taxon>
    </lineage>
</organism>
<comment type="caution">
    <text evidence="1">The sequence shown here is derived from an EMBL/GenBank/DDBJ whole genome shotgun (WGS) entry which is preliminary data.</text>
</comment>
<dbReference type="InterPro" id="IPR037883">
    <property type="entry name" value="Knr4/Smi1-like_sf"/>
</dbReference>
<sequence>MEENPEEVVARLEAVAADSEGRITLRPAVTDAQMSSWPISVPDHIRAFFRRTGGFVVGEERHDFHFDHPDNHVPLVNEFWPLREPSASWILHSNGAATTYYVDVDPESGAWGRVFSFWEEPYVRLVAPSFLSWVDNLVAGARSALEAAGPAGLESAFRDWLYNGDDSLSRDPSATVVPLSVPEARASGDAELAEVAARLPDDAFLADLREADCPTEVPFAHVLPLGEVASYNCFHNGRFLAATVIPDV</sequence>
<evidence type="ECO:0000313" key="2">
    <source>
        <dbReference type="Proteomes" id="UP000614047"/>
    </source>
</evidence>
<proteinExistence type="predicted"/>
<dbReference type="AlphaFoldDB" id="A0A931DG03"/>
<accession>A0A931DG03</accession>
<protein>
    <recommendedName>
        <fullName evidence="3">SMI1/KNR4 family protein</fullName>
    </recommendedName>
</protein>
<reference evidence="1" key="1">
    <citation type="submission" date="2020-11" db="EMBL/GenBank/DDBJ databases">
        <title>Sequencing the genomes of 1000 actinobacteria strains.</title>
        <authorList>
            <person name="Klenk H.-P."/>
        </authorList>
    </citation>
    <scope>NUCLEOTIDE SEQUENCE</scope>
    <source>
        <strain evidence="1">DSM 43175</strain>
    </source>
</reference>
<evidence type="ECO:0008006" key="3">
    <source>
        <dbReference type="Google" id="ProtNLM"/>
    </source>
</evidence>
<evidence type="ECO:0000313" key="1">
    <source>
        <dbReference type="EMBL" id="MBG6088104.1"/>
    </source>
</evidence>
<dbReference type="SUPFAM" id="SSF160631">
    <property type="entry name" value="SMI1/KNR4-like"/>
    <property type="match status" value="1"/>
</dbReference>